<protein>
    <submittedName>
        <fullName evidence="2">Uncharacterized protein</fullName>
    </submittedName>
</protein>
<dbReference type="KEGG" id="haxz:M0R88_10125"/>
<evidence type="ECO:0000313" key="2">
    <source>
        <dbReference type="EMBL" id="UPV98888.1"/>
    </source>
</evidence>
<keyword evidence="1" id="KW-1133">Transmembrane helix</keyword>
<accession>A0A8U0IFR1</accession>
<dbReference type="AlphaFoldDB" id="A0A8U0IFR1"/>
<dbReference type="GeneID" id="72190214"/>
<dbReference type="RefSeq" id="WP_248653392.1">
    <property type="nucleotide sequence ID" value="NZ_CP096658.1"/>
</dbReference>
<name>A0A8U0IFR1_9EURY</name>
<dbReference type="Proteomes" id="UP000830434">
    <property type="component" value="Chromosome"/>
</dbReference>
<sequence>MAIDYASVYLGILFVNFLYLVVLLYGGIWYTNRVTVQCPRCGIKYSKYRVENHECPPSLVGDSED</sequence>
<keyword evidence="1" id="KW-0472">Membrane</keyword>
<keyword evidence="1" id="KW-0812">Transmembrane</keyword>
<gene>
    <name evidence="2" type="ORF">M0R88_10125</name>
</gene>
<feature type="transmembrane region" description="Helical" evidence="1">
    <location>
        <begin position="6"/>
        <end position="30"/>
    </location>
</feature>
<evidence type="ECO:0000256" key="1">
    <source>
        <dbReference type="SAM" id="Phobius"/>
    </source>
</evidence>
<evidence type="ECO:0000313" key="3">
    <source>
        <dbReference type="Proteomes" id="UP000830434"/>
    </source>
</evidence>
<reference evidence="2" key="1">
    <citation type="submission" date="2022-04" db="EMBL/GenBank/DDBJ databases">
        <title>Diverse halophilic archaea isolated from saline environments.</title>
        <authorList>
            <person name="Cui H.-L."/>
        </authorList>
    </citation>
    <scope>NUCLEOTIDE SEQUENCE</scope>
    <source>
        <strain evidence="2">XZYJT40</strain>
    </source>
</reference>
<proteinExistence type="predicted"/>
<keyword evidence="3" id="KW-1185">Reference proteome</keyword>
<organism evidence="2 3">
    <name type="scientific">Halorussus gelatinilyticus</name>
    <dbReference type="NCBI Taxonomy" id="2937524"/>
    <lineage>
        <taxon>Archaea</taxon>
        <taxon>Methanobacteriati</taxon>
        <taxon>Methanobacteriota</taxon>
        <taxon>Stenosarchaea group</taxon>
        <taxon>Halobacteria</taxon>
        <taxon>Halobacteriales</taxon>
        <taxon>Haladaptataceae</taxon>
        <taxon>Halorussus</taxon>
    </lineage>
</organism>
<dbReference type="EMBL" id="CP096658">
    <property type="protein sequence ID" value="UPV98888.1"/>
    <property type="molecule type" value="Genomic_DNA"/>
</dbReference>